<feature type="transmembrane region" description="Helical" evidence="3">
    <location>
        <begin position="176"/>
        <end position="195"/>
    </location>
</feature>
<dbReference type="CDD" id="cd02121">
    <property type="entry name" value="PA_GCPII_like"/>
    <property type="match status" value="1"/>
</dbReference>
<feature type="compositionally biased region" description="Basic and acidic residues" evidence="2">
    <location>
        <begin position="33"/>
        <end position="44"/>
    </location>
</feature>
<feature type="region of interest" description="Disordered" evidence="2">
    <location>
        <begin position="134"/>
        <end position="158"/>
    </location>
</feature>
<feature type="compositionally biased region" description="Basic and acidic residues" evidence="2">
    <location>
        <begin position="62"/>
        <end position="84"/>
    </location>
</feature>
<dbReference type="EMBL" id="JAWDJX010000042">
    <property type="protein sequence ID" value="KAK3049179.1"/>
    <property type="molecule type" value="Genomic_DNA"/>
</dbReference>
<dbReference type="Pfam" id="PF04389">
    <property type="entry name" value="Peptidase_M28"/>
    <property type="match status" value="1"/>
</dbReference>
<sequence>MDNEDKYCEYANLPIPTYEEATSSRPTSSQDFRGPEEPSDDAERQGLLGQAPYHRPTAESARSSEDSDLRLPEVNGDNDRRQIEELDYLDPSAERTHSLYHRARLRGQWSKHLANISATFSSLRIPSIRSFYTPVSSTDDTASPTSPTTSPQPARSRWLPSRLSVPEQYRISAPNLARVCALFFIGAMIYALFALDMFPGNARRRMGAHFDPESVRQFVQENVDGNSIARHLHHITSYDHVAGTEGDLYLAKWMQEQWAEAGGFDELTLQSYYVYLDYPTPDGRSVKIVHPEGKKWKAKLEEEQADREKQQTLAWHAHSFSGETRGPLLYANSGSKEDFAWLEENGVQTQGAVALIRYGGAQTNAGMKVKAAEEAGCAGVLLYSDIDDDGRGKGSVWPDGPWRPDDSVRRASVSYGAYIAGDPLTPGWASRKKHDRTKLADNAALPKIPSLPLSWRDANVLLKSLSGQGKKIPPEWIFSSSDRLSNRYTGGKPLNTNSANSVIVELKNINDFNKDQEIWNLHGLIQGIESPEKRIIIGSHRDSFCFGAVDPGSGSAVMMEVVSIFLALRKLGWRPLRTIEFTSWDAGAYNNIGSTEFVEDNMGYLRDHGIAYLNVDAGVSGQEFRAQGSPLFKKAFMHVLNRVADPVTNITLRELWNKSGSTLSGLGGGGDFVPFQSIAGMSSVDFGFEGPAGGFPKGSCYETFDWMHKFGDNGFAYHRTLAQVWALLILEIADRPLIPFNLDAYGEAISGFVDELQADAIAIYARLNPGAKVKDAKHLSSLTATDSFPGFSLAPLREAATNLTLSIKSFHQFEDRWTSNVLGAGGLESGNFAIARLKYNDRIAHFESDLLDLPYLHGDGGFHGVEGREQFVHVLFAPSTSTSEGPPGEPPGGPFEGGRELWPAIKDKVVVGDWEGAMRMVERAGGILGRAGRKLVE</sequence>
<dbReference type="Proteomes" id="UP001271007">
    <property type="component" value="Unassembled WGS sequence"/>
</dbReference>
<name>A0AAJ0D8X2_9PEZI</name>
<dbReference type="PANTHER" id="PTHR10404">
    <property type="entry name" value="N-ACETYLATED-ALPHA-LINKED ACIDIC DIPEPTIDASE"/>
    <property type="match status" value="1"/>
</dbReference>
<evidence type="ECO:0000313" key="8">
    <source>
        <dbReference type="Proteomes" id="UP001271007"/>
    </source>
</evidence>
<feature type="domain" description="PA" evidence="4">
    <location>
        <begin position="326"/>
        <end position="390"/>
    </location>
</feature>
<evidence type="ECO:0000256" key="2">
    <source>
        <dbReference type="SAM" id="MobiDB-lite"/>
    </source>
</evidence>
<dbReference type="FunFam" id="3.40.630.10:FF:000101">
    <property type="entry name" value="N-acetylated alpha-linked acidic dipeptidase like 1"/>
    <property type="match status" value="1"/>
</dbReference>
<dbReference type="InterPro" id="IPR039373">
    <property type="entry name" value="Peptidase_M28B"/>
</dbReference>
<evidence type="ECO:0000259" key="6">
    <source>
        <dbReference type="Pfam" id="PF04389"/>
    </source>
</evidence>
<gene>
    <name evidence="7" type="ORF">LTR09_009598</name>
</gene>
<dbReference type="InterPro" id="IPR007484">
    <property type="entry name" value="Peptidase_M28"/>
</dbReference>
<dbReference type="InterPro" id="IPR007365">
    <property type="entry name" value="TFR-like_dimer_dom"/>
</dbReference>
<feature type="compositionally biased region" description="Polar residues" evidence="2">
    <location>
        <begin position="20"/>
        <end position="31"/>
    </location>
</feature>
<dbReference type="InterPro" id="IPR003137">
    <property type="entry name" value="PA_domain"/>
</dbReference>
<evidence type="ECO:0000259" key="4">
    <source>
        <dbReference type="Pfam" id="PF02225"/>
    </source>
</evidence>
<dbReference type="Gene3D" id="3.40.630.10">
    <property type="entry name" value="Zn peptidases"/>
    <property type="match status" value="1"/>
</dbReference>
<dbReference type="Pfam" id="PF04253">
    <property type="entry name" value="TFR_dimer"/>
    <property type="match status" value="1"/>
</dbReference>
<dbReference type="SUPFAM" id="SSF47672">
    <property type="entry name" value="Transferrin receptor-like dimerisation domain"/>
    <property type="match status" value="1"/>
</dbReference>
<keyword evidence="3" id="KW-0472">Membrane</keyword>
<organism evidence="7 8">
    <name type="scientific">Extremus antarcticus</name>
    <dbReference type="NCBI Taxonomy" id="702011"/>
    <lineage>
        <taxon>Eukaryota</taxon>
        <taxon>Fungi</taxon>
        <taxon>Dikarya</taxon>
        <taxon>Ascomycota</taxon>
        <taxon>Pezizomycotina</taxon>
        <taxon>Dothideomycetes</taxon>
        <taxon>Dothideomycetidae</taxon>
        <taxon>Mycosphaerellales</taxon>
        <taxon>Extremaceae</taxon>
        <taxon>Extremus</taxon>
    </lineage>
</organism>
<feature type="compositionally biased region" description="Low complexity" evidence="2">
    <location>
        <begin position="134"/>
        <end position="157"/>
    </location>
</feature>
<keyword evidence="8" id="KW-1185">Reference proteome</keyword>
<dbReference type="InterPro" id="IPR046450">
    <property type="entry name" value="PA_dom_sf"/>
</dbReference>
<keyword evidence="3" id="KW-0812">Transmembrane</keyword>
<proteinExistence type="inferred from homology"/>
<evidence type="ECO:0000256" key="3">
    <source>
        <dbReference type="SAM" id="Phobius"/>
    </source>
</evidence>
<dbReference type="Pfam" id="PF02225">
    <property type="entry name" value="PA"/>
    <property type="match status" value="1"/>
</dbReference>
<keyword evidence="3" id="KW-1133">Transmembrane helix</keyword>
<dbReference type="GO" id="GO:0004180">
    <property type="term" value="F:carboxypeptidase activity"/>
    <property type="evidence" value="ECO:0007669"/>
    <property type="project" value="TreeGrafter"/>
</dbReference>
<reference evidence="7" key="1">
    <citation type="submission" date="2023-04" db="EMBL/GenBank/DDBJ databases">
        <title>Black Yeasts Isolated from many extreme environments.</title>
        <authorList>
            <person name="Coleine C."/>
            <person name="Stajich J.E."/>
            <person name="Selbmann L."/>
        </authorList>
    </citation>
    <scope>NUCLEOTIDE SEQUENCE</scope>
    <source>
        <strain evidence="7">CCFEE 5312</strain>
    </source>
</reference>
<dbReference type="CDD" id="cd08022">
    <property type="entry name" value="M28_PSMA_like"/>
    <property type="match status" value="1"/>
</dbReference>
<dbReference type="Gene3D" id="1.20.930.40">
    <property type="entry name" value="Transferrin receptor-like, dimerisation domain"/>
    <property type="match status" value="1"/>
</dbReference>
<dbReference type="SUPFAM" id="SSF53187">
    <property type="entry name" value="Zn-dependent exopeptidases"/>
    <property type="match status" value="1"/>
</dbReference>
<dbReference type="InterPro" id="IPR036757">
    <property type="entry name" value="TFR-like_dimer_dom_sf"/>
</dbReference>
<feature type="region of interest" description="Disordered" evidence="2">
    <location>
        <begin position="879"/>
        <end position="898"/>
    </location>
</feature>
<evidence type="ECO:0000259" key="5">
    <source>
        <dbReference type="Pfam" id="PF04253"/>
    </source>
</evidence>
<dbReference type="SUPFAM" id="SSF52025">
    <property type="entry name" value="PA domain"/>
    <property type="match status" value="1"/>
</dbReference>
<dbReference type="AlphaFoldDB" id="A0AAJ0D8X2"/>
<comment type="caution">
    <text evidence="7">The sequence shown here is derived from an EMBL/GenBank/DDBJ whole genome shotgun (WGS) entry which is preliminary data.</text>
</comment>
<evidence type="ECO:0000313" key="7">
    <source>
        <dbReference type="EMBL" id="KAK3049179.1"/>
    </source>
</evidence>
<feature type="domain" description="Peptidase M28" evidence="6">
    <location>
        <begin position="520"/>
        <end position="721"/>
    </location>
</feature>
<dbReference type="PANTHER" id="PTHR10404:SF71">
    <property type="entry name" value="CARBOXYPEPTIDASE TRE2, PUTATIVE (AFU_ORTHOLOGUE AFUA_3G10650)-RELATED"/>
    <property type="match status" value="1"/>
</dbReference>
<dbReference type="Gene3D" id="3.50.30.30">
    <property type="match status" value="1"/>
</dbReference>
<evidence type="ECO:0000256" key="1">
    <source>
        <dbReference type="ARBA" id="ARBA00005634"/>
    </source>
</evidence>
<protein>
    <submittedName>
        <fullName evidence="7">Uncharacterized protein</fullName>
    </submittedName>
</protein>
<feature type="domain" description="Transferrin receptor-like dimerisation" evidence="5">
    <location>
        <begin position="792"/>
        <end position="935"/>
    </location>
</feature>
<feature type="region of interest" description="Disordered" evidence="2">
    <location>
        <begin position="1"/>
        <end position="89"/>
    </location>
</feature>
<accession>A0AAJ0D8X2</accession>
<comment type="similarity">
    <text evidence="1">Belongs to the peptidase M28 family. M28B subfamily.</text>
</comment>